<evidence type="ECO:0000313" key="3">
    <source>
        <dbReference type="Proteomes" id="UP000739538"/>
    </source>
</evidence>
<evidence type="ECO:0000313" key="2">
    <source>
        <dbReference type="EMBL" id="MCA9756633.1"/>
    </source>
</evidence>
<reference evidence="2" key="2">
    <citation type="journal article" date="2021" name="Microbiome">
        <title>Successional dynamics and alternative stable states in a saline activated sludge microbial community over 9 years.</title>
        <authorList>
            <person name="Wang Y."/>
            <person name="Ye J."/>
            <person name="Ju F."/>
            <person name="Liu L."/>
            <person name="Boyd J.A."/>
            <person name="Deng Y."/>
            <person name="Parks D.H."/>
            <person name="Jiang X."/>
            <person name="Yin X."/>
            <person name="Woodcroft B.J."/>
            <person name="Tyson G.W."/>
            <person name="Hugenholtz P."/>
            <person name="Polz M.F."/>
            <person name="Zhang T."/>
        </authorList>
    </citation>
    <scope>NUCLEOTIDE SEQUENCE</scope>
    <source>
        <strain evidence="2">HKST-UBA02</strain>
    </source>
</reference>
<accession>A0A956NF20</accession>
<name>A0A956NF20_UNCEI</name>
<gene>
    <name evidence="2" type="ORF">KDA27_12590</name>
</gene>
<organism evidence="2 3">
    <name type="scientific">Eiseniibacteriota bacterium</name>
    <dbReference type="NCBI Taxonomy" id="2212470"/>
    <lineage>
        <taxon>Bacteria</taxon>
        <taxon>Candidatus Eiseniibacteriota</taxon>
    </lineage>
</organism>
<protein>
    <submittedName>
        <fullName evidence="2">Uncharacterized protein</fullName>
    </submittedName>
</protein>
<dbReference type="EMBL" id="JAGQHS010000060">
    <property type="protein sequence ID" value="MCA9756633.1"/>
    <property type="molecule type" value="Genomic_DNA"/>
</dbReference>
<feature type="signal peptide" evidence="1">
    <location>
        <begin position="1"/>
        <end position="28"/>
    </location>
</feature>
<sequence length="248" mass="26967">MGHPRSLFSLPALALVSSLAFVVAPALAGPNAGGFLLFHTNDALSYTWDDIEDYSYFTVPECGYGHCNEIDECMGFVSNIDPTSDRSGNVPTVFWLLAVFPPESCPRLRAASFGLDWDMAYTPTFIGWGNCAAGELAEDGWPEEPNAGTSIWFSSTETRQVVPLYWFAAFSYYGSTQISVSSRSGASAPEFADDSVPSIIDLVPREYRGVFGLGGGQGTNPLWSNTPVLEDSWGGIKRRFADRAARNE</sequence>
<feature type="chain" id="PRO_5036957521" evidence="1">
    <location>
        <begin position="29"/>
        <end position="248"/>
    </location>
</feature>
<keyword evidence="1" id="KW-0732">Signal</keyword>
<reference evidence="2" key="1">
    <citation type="submission" date="2020-04" db="EMBL/GenBank/DDBJ databases">
        <authorList>
            <person name="Zhang T."/>
        </authorList>
    </citation>
    <scope>NUCLEOTIDE SEQUENCE</scope>
    <source>
        <strain evidence="2">HKST-UBA02</strain>
    </source>
</reference>
<comment type="caution">
    <text evidence="2">The sequence shown here is derived from an EMBL/GenBank/DDBJ whole genome shotgun (WGS) entry which is preliminary data.</text>
</comment>
<evidence type="ECO:0000256" key="1">
    <source>
        <dbReference type="SAM" id="SignalP"/>
    </source>
</evidence>
<dbReference type="AlphaFoldDB" id="A0A956NF20"/>
<proteinExistence type="predicted"/>
<dbReference type="Proteomes" id="UP000739538">
    <property type="component" value="Unassembled WGS sequence"/>
</dbReference>